<name>A0A927H3U9_9BACL</name>
<gene>
    <name evidence="1" type="ORF">IDH41_01550</name>
</gene>
<sequence length="101" mass="11542">MFAGAEAEAQLAGYTFLLGNSIGDYAKESEYLSIMREKRVDDIVFLGGRINLKHCEERLVQEAHAGRKAARTSIRKRERKPDFPAIRSFFRSRRLPPSVSR</sequence>
<evidence type="ECO:0000313" key="1">
    <source>
        <dbReference type="EMBL" id="MBD2867245.1"/>
    </source>
</evidence>
<keyword evidence="2" id="KW-1185">Reference proteome</keyword>
<evidence type="ECO:0000313" key="2">
    <source>
        <dbReference type="Proteomes" id="UP000632125"/>
    </source>
</evidence>
<dbReference type="RefSeq" id="WP_190857677.1">
    <property type="nucleotide sequence ID" value="NZ_JACXIY010000002.1"/>
</dbReference>
<dbReference type="InterPro" id="IPR028082">
    <property type="entry name" value="Peripla_BP_I"/>
</dbReference>
<comment type="caution">
    <text evidence="1">The sequence shown here is derived from an EMBL/GenBank/DDBJ whole genome shotgun (WGS) entry which is preliminary data.</text>
</comment>
<proteinExistence type="predicted"/>
<dbReference type="EMBL" id="JACXIY010000002">
    <property type="protein sequence ID" value="MBD2867245.1"/>
    <property type="molecule type" value="Genomic_DNA"/>
</dbReference>
<dbReference type="Proteomes" id="UP000632125">
    <property type="component" value="Unassembled WGS sequence"/>
</dbReference>
<reference evidence="1" key="1">
    <citation type="submission" date="2020-09" db="EMBL/GenBank/DDBJ databases">
        <title>A novel bacterium of genus Paenibacillus, isolated from South China Sea.</title>
        <authorList>
            <person name="Huang H."/>
            <person name="Mo K."/>
            <person name="Hu Y."/>
        </authorList>
    </citation>
    <scope>NUCLEOTIDE SEQUENCE</scope>
    <source>
        <strain evidence="1">IB182493</strain>
    </source>
</reference>
<organism evidence="1 2">
    <name type="scientific">Paenibacillus arenilitoris</name>
    <dbReference type="NCBI Taxonomy" id="2772299"/>
    <lineage>
        <taxon>Bacteria</taxon>
        <taxon>Bacillati</taxon>
        <taxon>Bacillota</taxon>
        <taxon>Bacilli</taxon>
        <taxon>Bacillales</taxon>
        <taxon>Paenibacillaceae</taxon>
        <taxon>Paenibacillus</taxon>
    </lineage>
</organism>
<dbReference type="Gene3D" id="3.40.50.2300">
    <property type="match status" value="1"/>
</dbReference>
<dbReference type="SUPFAM" id="SSF53822">
    <property type="entry name" value="Periplasmic binding protein-like I"/>
    <property type="match status" value="1"/>
</dbReference>
<accession>A0A927H3U9</accession>
<dbReference type="AlphaFoldDB" id="A0A927H3U9"/>
<protein>
    <submittedName>
        <fullName evidence="1">Uncharacterized protein</fullName>
    </submittedName>
</protein>